<accession>A0A4Q4KKY8</accession>
<reference evidence="2 3" key="1">
    <citation type="submission" date="2019-02" db="EMBL/GenBank/DDBJ databases">
        <title>Genome sequence of the sea-ice species Brumimicrobium glaciale.</title>
        <authorList>
            <person name="Bowman J.P."/>
        </authorList>
    </citation>
    <scope>NUCLEOTIDE SEQUENCE [LARGE SCALE GENOMIC DNA]</scope>
    <source>
        <strain evidence="2 3">IC156</strain>
    </source>
</reference>
<keyword evidence="1" id="KW-0472">Membrane</keyword>
<feature type="transmembrane region" description="Helical" evidence="1">
    <location>
        <begin position="108"/>
        <end position="134"/>
    </location>
</feature>
<dbReference type="RefSeq" id="WP_130094030.1">
    <property type="nucleotide sequence ID" value="NZ_SETE01000004.1"/>
</dbReference>
<keyword evidence="1" id="KW-0812">Transmembrane</keyword>
<dbReference type="EMBL" id="SETE01000004">
    <property type="protein sequence ID" value="RYM33570.1"/>
    <property type="molecule type" value="Genomic_DNA"/>
</dbReference>
<feature type="transmembrane region" description="Helical" evidence="1">
    <location>
        <begin position="34"/>
        <end position="52"/>
    </location>
</feature>
<dbReference type="OrthoDB" id="1361176at2"/>
<proteinExistence type="predicted"/>
<evidence type="ECO:0000313" key="2">
    <source>
        <dbReference type="EMBL" id="RYM33570.1"/>
    </source>
</evidence>
<protein>
    <recommendedName>
        <fullName evidence="4">DUF4199 domain-containing protein</fullName>
    </recommendedName>
</protein>
<feature type="transmembrane region" description="Helical" evidence="1">
    <location>
        <begin position="12"/>
        <end position="28"/>
    </location>
</feature>
<dbReference type="AlphaFoldDB" id="A0A4Q4KKY8"/>
<evidence type="ECO:0000313" key="3">
    <source>
        <dbReference type="Proteomes" id="UP000293952"/>
    </source>
</evidence>
<feature type="transmembrane region" description="Helical" evidence="1">
    <location>
        <begin position="64"/>
        <end position="88"/>
    </location>
</feature>
<keyword evidence="1" id="KW-1133">Transmembrane helix</keyword>
<comment type="caution">
    <text evidence="2">The sequence shown here is derived from an EMBL/GenBank/DDBJ whole genome shotgun (WGS) entry which is preliminary data.</text>
</comment>
<gene>
    <name evidence="2" type="ORF">ERX46_11575</name>
</gene>
<keyword evidence="3" id="KW-1185">Reference proteome</keyword>
<name>A0A4Q4KKY8_9FLAO</name>
<sequence>MLKRTNAIRNGLLLFAILGLYFLLLDALGWADNLFLRLGNYVFIFLMVNNTLKSAVKNGENYLSKLAVGIVTVFIAMTLGAISLFIYLQVLEPDLERYISPVIAANSYSGLCVALFIQSLASSMILVFILSQLYKNKKPSEMK</sequence>
<dbReference type="Proteomes" id="UP000293952">
    <property type="component" value="Unassembled WGS sequence"/>
</dbReference>
<organism evidence="2 3">
    <name type="scientific">Brumimicrobium glaciale</name>
    <dbReference type="NCBI Taxonomy" id="200475"/>
    <lineage>
        <taxon>Bacteria</taxon>
        <taxon>Pseudomonadati</taxon>
        <taxon>Bacteroidota</taxon>
        <taxon>Flavobacteriia</taxon>
        <taxon>Flavobacteriales</taxon>
        <taxon>Crocinitomicaceae</taxon>
        <taxon>Brumimicrobium</taxon>
    </lineage>
</organism>
<evidence type="ECO:0008006" key="4">
    <source>
        <dbReference type="Google" id="ProtNLM"/>
    </source>
</evidence>
<evidence type="ECO:0000256" key="1">
    <source>
        <dbReference type="SAM" id="Phobius"/>
    </source>
</evidence>